<dbReference type="Proteomes" id="UP000232196">
    <property type="component" value="Unassembled WGS sequence"/>
</dbReference>
<dbReference type="EMBL" id="NPDN01000002">
    <property type="protein sequence ID" value="PJZ26939.1"/>
    <property type="molecule type" value="Genomic_DNA"/>
</dbReference>
<protein>
    <submittedName>
        <fullName evidence="1">Uncharacterized protein</fullName>
    </submittedName>
</protein>
<gene>
    <name evidence="1" type="ORF">CH357_05525</name>
</gene>
<reference evidence="1 2" key="1">
    <citation type="submission" date="2017-07" db="EMBL/GenBank/DDBJ databases">
        <title>Leptospira spp. isolated from tropical soils.</title>
        <authorList>
            <person name="Thibeaux R."/>
            <person name="Iraola G."/>
            <person name="Ferres I."/>
            <person name="Bierque E."/>
            <person name="Girault D."/>
            <person name="Soupe-Gilbert M.-E."/>
            <person name="Picardeau M."/>
            <person name="Goarant C."/>
        </authorList>
    </citation>
    <scope>NUCLEOTIDE SEQUENCE [LARGE SCALE GENOMIC DNA]</scope>
    <source>
        <strain evidence="1 2">MCA1-C-A1</strain>
    </source>
</reference>
<evidence type="ECO:0000313" key="1">
    <source>
        <dbReference type="EMBL" id="PJZ26939.1"/>
    </source>
</evidence>
<dbReference type="OrthoDB" id="338818at2"/>
<keyword evidence="2" id="KW-1185">Reference proteome</keyword>
<organism evidence="1 2">
    <name type="scientific">Leptospira hartskeerlii</name>
    <dbReference type="NCBI Taxonomy" id="2023177"/>
    <lineage>
        <taxon>Bacteria</taxon>
        <taxon>Pseudomonadati</taxon>
        <taxon>Spirochaetota</taxon>
        <taxon>Spirochaetia</taxon>
        <taxon>Leptospirales</taxon>
        <taxon>Leptospiraceae</taxon>
        <taxon>Leptospira</taxon>
    </lineage>
</organism>
<proteinExistence type="predicted"/>
<accession>A0A2M9XH17</accession>
<sequence>MALSDQEIKTIVEKLRTEYREGAKQSPKVFDAKGFEDRYIQTLKHRGNLDNFLKDEVDFLEKIKTKHKELTERRNASKGETINRILDEQEEKLSKYQKVDFHPLARPEMRYFYGAMTSFAETDLPVLIHIFRGTPEYSGFQDSISMIERVGVTKRGMPSLRISEHIKALLDANGNQSAMERDSQNILKEVCIALAALRKTALECVEKNRVSDRMTVQVNDRDYPKASEAYKNLLFGIALEKIIVKAENIIRDFRMSDLVGLDAK</sequence>
<dbReference type="AlphaFoldDB" id="A0A2M9XH17"/>
<evidence type="ECO:0000313" key="2">
    <source>
        <dbReference type="Proteomes" id="UP000232196"/>
    </source>
</evidence>
<comment type="caution">
    <text evidence="1">The sequence shown here is derived from an EMBL/GenBank/DDBJ whole genome shotgun (WGS) entry which is preliminary data.</text>
</comment>
<name>A0A2M9XH17_9LEPT</name>
<dbReference type="RefSeq" id="WP_100705729.1">
    <property type="nucleotide sequence ID" value="NZ_NPDL01000002.1"/>
</dbReference>